<evidence type="ECO:0000256" key="1">
    <source>
        <dbReference type="ARBA" id="ARBA00006479"/>
    </source>
</evidence>
<dbReference type="PANTHER" id="PTHR18964:SF149">
    <property type="entry name" value="BIFUNCTIONAL UDP-N-ACETYLGLUCOSAMINE 2-EPIMERASE_N-ACETYLMANNOSAMINE KINASE"/>
    <property type="match status" value="1"/>
</dbReference>
<sequence>MTEKVVLGIDIGGTNLRLALVDNNYKTHDMFITNIADYKNKNFKKWLINTINDYIENSSKEVAAIGVGVPGIVDRDQIISCPNITELENSKLKETLYNQFKIPIVIEKDVNLIMLAEQKLLNRTAQNIVGFFIGTGFGCSIIINGRLYKGFRGFAGELGHIPLKGKSKPCNCGSKGCLEMYAAGKALEKIASNNNITIENFFIDMKGKSEVEEFLDNLAIGIVTSVNLLDPELIIIDGGVIRMKGFPLKYLKELIKQRLRSNIMIDNLEIIDSNIGKYGGCLGAGVYFFDYIQK</sequence>
<reference evidence="2" key="1">
    <citation type="submission" date="2019-12" db="EMBL/GenBank/DDBJ databases">
        <authorList>
            <person name="zhang j."/>
            <person name="sun C.M."/>
        </authorList>
    </citation>
    <scope>NUCLEOTIDE SEQUENCE</scope>
    <source>
        <strain evidence="2">NS-1</strain>
    </source>
</reference>
<dbReference type="GO" id="GO:0008787">
    <property type="term" value="F:D-allose kinase activity"/>
    <property type="evidence" value="ECO:0007669"/>
    <property type="project" value="UniProtKB-EC"/>
</dbReference>
<dbReference type="Gene3D" id="3.30.420.40">
    <property type="match status" value="2"/>
</dbReference>
<keyword evidence="2" id="KW-0418">Kinase</keyword>
<dbReference type="InterPro" id="IPR000600">
    <property type="entry name" value="ROK"/>
</dbReference>
<dbReference type="PANTHER" id="PTHR18964">
    <property type="entry name" value="ROK (REPRESSOR, ORF, KINASE) FAMILY"/>
    <property type="match status" value="1"/>
</dbReference>
<dbReference type="NCBIfam" id="NF007251">
    <property type="entry name" value="PRK09698.1"/>
    <property type="match status" value="1"/>
</dbReference>
<dbReference type="CDD" id="cd24070">
    <property type="entry name" value="ASKHA_NBD_ROK_AlsK"/>
    <property type="match status" value="1"/>
</dbReference>
<evidence type="ECO:0000313" key="2">
    <source>
        <dbReference type="EMBL" id="QTL96696.1"/>
    </source>
</evidence>
<keyword evidence="2" id="KW-0808">Transferase</keyword>
<keyword evidence="3" id="KW-1185">Reference proteome</keyword>
<name>A0A8A7K4U3_9FIRM</name>
<comment type="similarity">
    <text evidence="1">Belongs to the ROK (NagC/XylR) family.</text>
</comment>
<dbReference type="Proteomes" id="UP000665020">
    <property type="component" value="Chromosome"/>
</dbReference>
<organism evidence="2 3">
    <name type="scientific">Iocasia fonsfrigidae</name>
    <dbReference type="NCBI Taxonomy" id="2682810"/>
    <lineage>
        <taxon>Bacteria</taxon>
        <taxon>Bacillati</taxon>
        <taxon>Bacillota</taxon>
        <taxon>Clostridia</taxon>
        <taxon>Halanaerobiales</taxon>
        <taxon>Halanaerobiaceae</taxon>
        <taxon>Iocasia</taxon>
    </lineage>
</organism>
<evidence type="ECO:0000313" key="3">
    <source>
        <dbReference type="Proteomes" id="UP000665020"/>
    </source>
</evidence>
<dbReference type="AlphaFoldDB" id="A0A8A7K4U3"/>
<dbReference type="EC" id="2.7.1.55" evidence="2"/>
<dbReference type="Pfam" id="PF00480">
    <property type="entry name" value="ROK"/>
    <property type="match status" value="1"/>
</dbReference>
<proteinExistence type="inferred from homology"/>
<dbReference type="InterPro" id="IPR043129">
    <property type="entry name" value="ATPase_NBD"/>
</dbReference>
<protein>
    <submittedName>
        <fullName evidence="2">Allose kinase</fullName>
        <ecNumber evidence="2">2.7.1.55</ecNumber>
    </submittedName>
</protein>
<dbReference type="EMBL" id="CP046640">
    <property type="protein sequence ID" value="QTL96696.1"/>
    <property type="molecule type" value="Genomic_DNA"/>
</dbReference>
<accession>A0A8A7K4U3</accession>
<dbReference type="KEGG" id="ifn:GM661_01260"/>
<dbReference type="RefSeq" id="WP_230868411.1">
    <property type="nucleotide sequence ID" value="NZ_CP046640.1"/>
</dbReference>
<dbReference type="SUPFAM" id="SSF53067">
    <property type="entry name" value="Actin-like ATPase domain"/>
    <property type="match status" value="1"/>
</dbReference>
<gene>
    <name evidence="2" type="primary">alsK</name>
    <name evidence="2" type="ORF">GM661_01260</name>
</gene>